<dbReference type="GeneID" id="68865165"/>
<evidence type="ECO:0000313" key="3">
    <source>
        <dbReference type="EMBL" id="BDB97418.1"/>
    </source>
</evidence>
<dbReference type="InterPro" id="IPR022002">
    <property type="entry name" value="ChsH2_Znr"/>
</dbReference>
<accession>A0AAQ4CNN7</accession>
<dbReference type="Pfam" id="PF12172">
    <property type="entry name" value="zf-ChsH2"/>
    <property type="match status" value="1"/>
</dbReference>
<organism evidence="3 4">
    <name type="scientific">Saccharolobus caldissimus</name>
    <dbReference type="NCBI Taxonomy" id="1702097"/>
    <lineage>
        <taxon>Archaea</taxon>
        <taxon>Thermoproteota</taxon>
        <taxon>Thermoprotei</taxon>
        <taxon>Sulfolobales</taxon>
        <taxon>Sulfolobaceae</taxon>
        <taxon>Saccharolobus</taxon>
    </lineage>
</organism>
<dbReference type="SUPFAM" id="SSF50249">
    <property type="entry name" value="Nucleic acid-binding proteins"/>
    <property type="match status" value="1"/>
</dbReference>
<dbReference type="InterPro" id="IPR012340">
    <property type="entry name" value="NA-bd_OB-fold"/>
</dbReference>
<dbReference type="Gene3D" id="6.10.30.10">
    <property type="match status" value="1"/>
</dbReference>
<feature type="domain" description="ChsH2 rubredoxin-like zinc ribbon" evidence="2">
    <location>
        <begin position="16"/>
        <end position="45"/>
    </location>
</feature>
<feature type="domain" description="ChsH2 C-terminal OB-fold" evidence="1">
    <location>
        <begin position="48"/>
        <end position="110"/>
    </location>
</feature>
<evidence type="ECO:0000259" key="1">
    <source>
        <dbReference type="Pfam" id="PF01796"/>
    </source>
</evidence>
<dbReference type="Pfam" id="PF01796">
    <property type="entry name" value="OB_ChsH2_C"/>
    <property type="match status" value="1"/>
</dbReference>
<dbReference type="GO" id="GO:0003677">
    <property type="term" value="F:DNA binding"/>
    <property type="evidence" value="ECO:0007669"/>
    <property type="project" value="UniProtKB-KW"/>
</dbReference>
<dbReference type="InterPro" id="IPR002878">
    <property type="entry name" value="ChsH2_C"/>
</dbReference>
<dbReference type="PANTHER" id="PTHR34075:SF5">
    <property type="entry name" value="BLR3430 PROTEIN"/>
    <property type="match status" value="1"/>
</dbReference>
<keyword evidence="3" id="KW-0238">DNA-binding</keyword>
<name>A0AAQ4CNN7_9CREN</name>
<reference evidence="3 4" key="1">
    <citation type="journal article" date="2022" name="Microbiol. Resour. Announc.">
        <title>Complete Genome Sequence of the Hyperthermophilic and Acidophilic Archaeon Saccharolobus caldissimus Strain HS-3T.</title>
        <authorList>
            <person name="Sakai H.D."/>
            <person name="Kurosawa N."/>
        </authorList>
    </citation>
    <scope>NUCLEOTIDE SEQUENCE [LARGE SCALE GENOMIC DNA]</scope>
    <source>
        <strain evidence="3 4">JCM32116</strain>
    </source>
</reference>
<proteinExistence type="predicted"/>
<gene>
    <name evidence="3" type="ORF">SACC_04350</name>
</gene>
<sequence>MKVSPPQVWRNKKIMYKLTASKCEVCGHISFPYSQYCTKCGSKNVKKVELSGKGTLLSFTVSYQARDGYEKGLPNIIGLIKLDEGIEIVAPIVDADLEKLKEGVKVEATLRRVYTDSYNGLIQYGLKFRVAEE</sequence>
<dbReference type="KEGG" id="scas:SACC_04350"/>
<dbReference type="Proteomes" id="UP001319921">
    <property type="component" value="Chromosome"/>
</dbReference>
<keyword evidence="4" id="KW-1185">Reference proteome</keyword>
<protein>
    <submittedName>
        <fullName evidence="3">DNA-binding protein</fullName>
    </submittedName>
</protein>
<dbReference type="AlphaFoldDB" id="A0AAQ4CNN7"/>
<evidence type="ECO:0000259" key="2">
    <source>
        <dbReference type="Pfam" id="PF12172"/>
    </source>
</evidence>
<dbReference type="InterPro" id="IPR052513">
    <property type="entry name" value="Thioester_dehydratase-like"/>
</dbReference>
<dbReference type="RefSeq" id="WP_229571415.1">
    <property type="nucleotide sequence ID" value="NZ_AP025226.1"/>
</dbReference>
<dbReference type="EMBL" id="AP025226">
    <property type="protein sequence ID" value="BDB97418.1"/>
    <property type="molecule type" value="Genomic_DNA"/>
</dbReference>
<evidence type="ECO:0000313" key="4">
    <source>
        <dbReference type="Proteomes" id="UP001319921"/>
    </source>
</evidence>
<dbReference type="PANTHER" id="PTHR34075">
    <property type="entry name" value="BLR3430 PROTEIN"/>
    <property type="match status" value="1"/>
</dbReference>